<reference evidence="4" key="1">
    <citation type="submission" date="2023-07" db="EMBL/GenBank/DDBJ databases">
        <title>Gilvimarinus algae sp. nov., isolated from the surface of Kelp.</title>
        <authorList>
            <person name="Sun Y.Y."/>
            <person name="Gong Y."/>
            <person name="Du Z.J."/>
        </authorList>
    </citation>
    <scope>NUCLEOTIDE SEQUENCE</scope>
    <source>
        <strain evidence="4">SDUM040014</strain>
    </source>
</reference>
<organism evidence="4 5">
    <name type="scientific">Gilvimarinus algae</name>
    <dbReference type="NCBI Taxonomy" id="3058037"/>
    <lineage>
        <taxon>Bacteria</taxon>
        <taxon>Pseudomonadati</taxon>
        <taxon>Pseudomonadota</taxon>
        <taxon>Gammaproteobacteria</taxon>
        <taxon>Cellvibrionales</taxon>
        <taxon>Cellvibrionaceae</taxon>
        <taxon>Gilvimarinus</taxon>
    </lineage>
</organism>
<keyword evidence="5" id="KW-1185">Reference proteome</keyword>
<dbReference type="InterPro" id="IPR050469">
    <property type="entry name" value="Diguanylate_Cyclase"/>
</dbReference>
<dbReference type="GO" id="GO:0052621">
    <property type="term" value="F:diguanylate cyclase activity"/>
    <property type="evidence" value="ECO:0007669"/>
    <property type="project" value="UniProtKB-EC"/>
</dbReference>
<evidence type="ECO:0000259" key="3">
    <source>
        <dbReference type="PROSITE" id="PS50887"/>
    </source>
</evidence>
<evidence type="ECO:0000256" key="2">
    <source>
        <dbReference type="ARBA" id="ARBA00034247"/>
    </source>
</evidence>
<dbReference type="InterPro" id="IPR000160">
    <property type="entry name" value="GGDEF_dom"/>
</dbReference>
<keyword evidence="4" id="KW-0548">Nucleotidyltransferase</keyword>
<name>A0ABT8THB4_9GAMM</name>
<dbReference type="Gene3D" id="3.30.70.270">
    <property type="match status" value="1"/>
</dbReference>
<dbReference type="PANTHER" id="PTHR45138:SF9">
    <property type="entry name" value="DIGUANYLATE CYCLASE DGCM-RELATED"/>
    <property type="match status" value="1"/>
</dbReference>
<dbReference type="SMART" id="SM00267">
    <property type="entry name" value="GGDEF"/>
    <property type="match status" value="1"/>
</dbReference>
<dbReference type="CDD" id="cd01949">
    <property type="entry name" value="GGDEF"/>
    <property type="match status" value="1"/>
</dbReference>
<dbReference type="NCBIfam" id="TIGR00254">
    <property type="entry name" value="GGDEF"/>
    <property type="match status" value="1"/>
</dbReference>
<proteinExistence type="predicted"/>
<comment type="catalytic activity">
    <reaction evidence="2">
        <text>2 GTP = 3',3'-c-di-GMP + 2 diphosphate</text>
        <dbReference type="Rhea" id="RHEA:24898"/>
        <dbReference type="ChEBI" id="CHEBI:33019"/>
        <dbReference type="ChEBI" id="CHEBI:37565"/>
        <dbReference type="ChEBI" id="CHEBI:58805"/>
        <dbReference type="EC" id="2.7.7.65"/>
    </reaction>
</comment>
<keyword evidence="4" id="KW-0808">Transferase</keyword>
<dbReference type="RefSeq" id="WP_302711827.1">
    <property type="nucleotide sequence ID" value="NZ_JAULRT010000035.1"/>
</dbReference>
<evidence type="ECO:0000313" key="4">
    <source>
        <dbReference type="EMBL" id="MDO3381687.1"/>
    </source>
</evidence>
<comment type="caution">
    <text evidence="4">The sequence shown here is derived from an EMBL/GenBank/DDBJ whole genome shotgun (WGS) entry which is preliminary data.</text>
</comment>
<sequence>MKPLVHGRWLLPALLLLTLSLVVGHRFMPLRQLVLLPTAEDVRFIYDDTDAGGGNRVEWVDYDNNHFRCTRGSDKPSLYCGLNLSLSEDEVHGVDLSGFEQLRIDLELDTTAPLIALFMRNFNSAYSTAGSSESAQYINFHLEPDDYAPSVVVRFDEFRLADWWLNGRNLPRQYRAPEFSNIILVGISLSGELPAGPHEAAVKRLVVEGPWVSAEALYLGIISAWLTGAVAFLLLQLTHHYRSASAARQQYSELYQRHRALHSEAQTLSELSRRDGLTGLLNRYGLMQAVDALDMSAEAPVSLLLLDVDHFKRINDRRGHLEGDNVLVNVAQLIASATRATDILARWGGEEFLILLPGISGDSALKRGESIRQSIFEAACFREKSLAVTVSVGVTEIRPSESLESALARADQCLYRAKGLGRNCCVLEREIS</sequence>
<dbReference type="SUPFAM" id="SSF55073">
    <property type="entry name" value="Nucleotide cyclase"/>
    <property type="match status" value="1"/>
</dbReference>
<gene>
    <name evidence="4" type="ORF">QWI16_05830</name>
</gene>
<dbReference type="PANTHER" id="PTHR45138">
    <property type="entry name" value="REGULATORY COMPONENTS OF SENSORY TRANSDUCTION SYSTEM"/>
    <property type="match status" value="1"/>
</dbReference>
<dbReference type="EMBL" id="JAULRT010000035">
    <property type="protein sequence ID" value="MDO3381687.1"/>
    <property type="molecule type" value="Genomic_DNA"/>
</dbReference>
<dbReference type="EC" id="2.7.7.65" evidence="1"/>
<dbReference type="Pfam" id="PF00990">
    <property type="entry name" value="GGDEF"/>
    <property type="match status" value="1"/>
</dbReference>
<evidence type="ECO:0000256" key="1">
    <source>
        <dbReference type="ARBA" id="ARBA00012528"/>
    </source>
</evidence>
<accession>A0ABT8THB4</accession>
<dbReference type="InterPro" id="IPR029787">
    <property type="entry name" value="Nucleotide_cyclase"/>
</dbReference>
<evidence type="ECO:0000313" key="5">
    <source>
        <dbReference type="Proteomes" id="UP001168380"/>
    </source>
</evidence>
<feature type="domain" description="GGDEF" evidence="3">
    <location>
        <begin position="299"/>
        <end position="430"/>
    </location>
</feature>
<dbReference type="Proteomes" id="UP001168380">
    <property type="component" value="Unassembled WGS sequence"/>
</dbReference>
<dbReference type="InterPro" id="IPR043128">
    <property type="entry name" value="Rev_trsase/Diguanyl_cyclase"/>
</dbReference>
<protein>
    <recommendedName>
        <fullName evidence="1">diguanylate cyclase</fullName>
        <ecNumber evidence="1">2.7.7.65</ecNumber>
    </recommendedName>
</protein>
<dbReference type="PROSITE" id="PS50887">
    <property type="entry name" value="GGDEF"/>
    <property type="match status" value="1"/>
</dbReference>